<feature type="domain" description="CBM-cenC" evidence="3">
    <location>
        <begin position="232"/>
        <end position="322"/>
    </location>
</feature>
<evidence type="ECO:0000313" key="4">
    <source>
        <dbReference type="EMBL" id="KAK9271063.1"/>
    </source>
</evidence>
<protein>
    <recommendedName>
        <fullName evidence="3">CBM-cenC domain-containing protein</fullName>
    </recommendedName>
</protein>
<comment type="caution">
    <text evidence="4">The sequence shown here is derived from an EMBL/GenBank/DDBJ whole genome shotgun (WGS) entry which is preliminary data.</text>
</comment>
<dbReference type="Proteomes" id="UP001415857">
    <property type="component" value="Unassembled WGS sequence"/>
</dbReference>
<keyword evidence="1" id="KW-0378">Hydrolase</keyword>
<feature type="domain" description="CBM-cenC" evidence="3">
    <location>
        <begin position="58"/>
        <end position="198"/>
    </location>
</feature>
<evidence type="ECO:0000259" key="3">
    <source>
        <dbReference type="Pfam" id="PF02018"/>
    </source>
</evidence>
<dbReference type="Gene3D" id="2.60.120.260">
    <property type="entry name" value="Galactose-binding domain-like"/>
    <property type="match status" value="2"/>
</dbReference>
<proteinExistence type="predicted"/>
<dbReference type="SUPFAM" id="SSF49785">
    <property type="entry name" value="Galactose-binding domain-like"/>
    <property type="match status" value="2"/>
</dbReference>
<organism evidence="4 5">
    <name type="scientific">Liquidambar formosana</name>
    <name type="common">Formosan gum</name>
    <dbReference type="NCBI Taxonomy" id="63359"/>
    <lineage>
        <taxon>Eukaryota</taxon>
        <taxon>Viridiplantae</taxon>
        <taxon>Streptophyta</taxon>
        <taxon>Embryophyta</taxon>
        <taxon>Tracheophyta</taxon>
        <taxon>Spermatophyta</taxon>
        <taxon>Magnoliopsida</taxon>
        <taxon>eudicotyledons</taxon>
        <taxon>Gunneridae</taxon>
        <taxon>Pentapetalae</taxon>
        <taxon>Saxifragales</taxon>
        <taxon>Altingiaceae</taxon>
        <taxon>Liquidambar</taxon>
    </lineage>
</organism>
<dbReference type="PANTHER" id="PTHR31490:SF1">
    <property type="entry name" value="ENDO-1,4-BETA-XYLANASE 1"/>
    <property type="match status" value="1"/>
</dbReference>
<evidence type="ECO:0000256" key="1">
    <source>
        <dbReference type="ARBA" id="ARBA00022801"/>
    </source>
</evidence>
<reference evidence="4 5" key="1">
    <citation type="journal article" date="2024" name="Plant J.">
        <title>Genome sequences and population genomics reveal climatic adaptation and genomic divergence between two closely related sweetgum species.</title>
        <authorList>
            <person name="Xu W.Q."/>
            <person name="Ren C.Q."/>
            <person name="Zhang X.Y."/>
            <person name="Comes H.P."/>
            <person name="Liu X.H."/>
            <person name="Li Y.G."/>
            <person name="Kettle C.J."/>
            <person name="Jalonen R."/>
            <person name="Gaisberger H."/>
            <person name="Ma Y.Z."/>
            <person name="Qiu Y.X."/>
        </authorList>
    </citation>
    <scope>NUCLEOTIDE SEQUENCE [LARGE SCALE GENOMIC DNA]</scope>
    <source>
        <strain evidence="4">Hangzhou</strain>
    </source>
</reference>
<sequence length="372" mass="41014">MYIIRKVSTCCFTSRVSKIHQKQKRPQTSRETMENPQTSNDNNVNSEKVVENMMNSRSNIIVNHDFSQGLHSWHLNCCDGFVVSAESGHPEGISAKSGCSYAVITNRKECWQGLEQDITGRVSPGSTYTVSACVGVSGPLQGFADVQATLKLEYRDSSTSYLFIGRTSVSKAKWEKLEGKFSLSTIPDRVVFYVEGPSPGVDLLIQSVVVTCSSPNECESTSTGCVTDGEENIILNPRFEDGLNNWSGRGCKILLHNSMGDGKILPQSGNFFASATERTQSWNGIQQEITGRVQRKLAYEVTAIVRIFGNNVTSADVRTTLWVQTAKSSGTVYRHCKFAGNRQGLGTVAGKVSSKWFPIKSSRLYRRSTSRN</sequence>
<dbReference type="Pfam" id="PF02018">
    <property type="entry name" value="CBM_4_9"/>
    <property type="match status" value="2"/>
</dbReference>
<evidence type="ECO:0000256" key="2">
    <source>
        <dbReference type="SAM" id="MobiDB-lite"/>
    </source>
</evidence>
<dbReference type="InterPro" id="IPR044846">
    <property type="entry name" value="GH10"/>
</dbReference>
<gene>
    <name evidence="4" type="ORF">L1049_026652</name>
</gene>
<dbReference type="PANTHER" id="PTHR31490">
    <property type="entry name" value="GLYCOSYL HYDROLASE"/>
    <property type="match status" value="1"/>
</dbReference>
<dbReference type="AlphaFoldDB" id="A0AAP0R880"/>
<feature type="compositionally biased region" description="Polar residues" evidence="2">
    <location>
        <begin position="34"/>
        <end position="45"/>
    </location>
</feature>
<accession>A0AAP0R880</accession>
<dbReference type="InterPro" id="IPR003305">
    <property type="entry name" value="CenC_carb-bd"/>
</dbReference>
<keyword evidence="5" id="KW-1185">Reference proteome</keyword>
<evidence type="ECO:0000313" key="5">
    <source>
        <dbReference type="Proteomes" id="UP001415857"/>
    </source>
</evidence>
<feature type="region of interest" description="Disordered" evidence="2">
    <location>
        <begin position="19"/>
        <end position="45"/>
    </location>
</feature>
<name>A0AAP0R880_LIQFO</name>
<dbReference type="GO" id="GO:0004553">
    <property type="term" value="F:hydrolase activity, hydrolyzing O-glycosyl compounds"/>
    <property type="evidence" value="ECO:0007669"/>
    <property type="project" value="InterPro"/>
</dbReference>
<dbReference type="EMBL" id="JBBPBK010000014">
    <property type="protein sequence ID" value="KAK9271063.1"/>
    <property type="molecule type" value="Genomic_DNA"/>
</dbReference>
<dbReference type="InterPro" id="IPR008979">
    <property type="entry name" value="Galactose-bd-like_sf"/>
</dbReference>
<dbReference type="GO" id="GO:0005975">
    <property type="term" value="P:carbohydrate metabolic process"/>
    <property type="evidence" value="ECO:0007669"/>
    <property type="project" value="InterPro"/>
</dbReference>